<dbReference type="InterPro" id="IPR016072">
    <property type="entry name" value="Skp1_comp_dimer"/>
</dbReference>
<evidence type="ECO:0000313" key="7">
    <source>
        <dbReference type="Proteomes" id="UP001153620"/>
    </source>
</evidence>
<evidence type="ECO:0000256" key="1">
    <source>
        <dbReference type="ARBA" id="ARBA00009993"/>
    </source>
</evidence>
<accession>A0A9N9RTH2</accession>
<keyword evidence="2 3" id="KW-0833">Ubl conjugation pathway</keyword>
<comment type="pathway">
    <text evidence="3">Protein modification; protein ubiquitination.</text>
</comment>
<evidence type="ECO:0000256" key="2">
    <source>
        <dbReference type="ARBA" id="ARBA00022786"/>
    </source>
</evidence>
<dbReference type="InterPro" id="IPR001232">
    <property type="entry name" value="SKP1-like"/>
</dbReference>
<dbReference type="AlphaFoldDB" id="A0A9N9RTH2"/>
<feature type="domain" description="SKP1 component POZ" evidence="5">
    <location>
        <begin position="5"/>
        <end position="66"/>
    </location>
</feature>
<dbReference type="InterPro" id="IPR036296">
    <property type="entry name" value="SKP1-like_dim_sf"/>
</dbReference>
<dbReference type="PANTHER" id="PTHR11165">
    <property type="entry name" value="SKP1"/>
    <property type="match status" value="1"/>
</dbReference>
<sequence length="161" mass="18778">MSDSTIKLRSSDGNSFTTSLKCVKMCGTLKEMLLTLESVDIDEIPLHNVDSITLEKVIRWLEHHKNEAQPTSEEIKDKTADTIDDWDELFLEVELNQLYDMITAANYLEIPQLLWLTTRKIAYMIKGKSPEEIRTIFNIENDWTPQELEAVQKENQWCEEK</sequence>
<dbReference type="SMART" id="SM00512">
    <property type="entry name" value="Skp1"/>
    <property type="match status" value="1"/>
</dbReference>
<dbReference type="SUPFAM" id="SSF81382">
    <property type="entry name" value="Skp1 dimerisation domain-like"/>
    <property type="match status" value="1"/>
</dbReference>
<proteinExistence type="inferred from homology"/>
<dbReference type="Proteomes" id="UP001153620">
    <property type="component" value="Chromosome 2"/>
</dbReference>
<dbReference type="EMBL" id="OU895878">
    <property type="protein sequence ID" value="CAG9802753.1"/>
    <property type="molecule type" value="Genomic_DNA"/>
</dbReference>
<dbReference type="FunFam" id="3.30.710.10:FF:000026">
    <property type="entry name" value="E3 ubiquitin ligase complex SCF subunit"/>
    <property type="match status" value="1"/>
</dbReference>
<dbReference type="InterPro" id="IPR016073">
    <property type="entry name" value="Skp1_comp_POZ"/>
</dbReference>
<evidence type="ECO:0000313" key="6">
    <source>
        <dbReference type="EMBL" id="CAG9802753.1"/>
    </source>
</evidence>
<dbReference type="InterPro" id="IPR011333">
    <property type="entry name" value="SKP1/BTB/POZ_sf"/>
</dbReference>
<dbReference type="CDD" id="cd18322">
    <property type="entry name" value="BTB_POZ_SKP1"/>
    <property type="match status" value="1"/>
</dbReference>
<evidence type="ECO:0008006" key="8">
    <source>
        <dbReference type="Google" id="ProtNLM"/>
    </source>
</evidence>
<protein>
    <recommendedName>
        <fullName evidence="8">Skp1-related protein</fullName>
    </recommendedName>
</protein>
<dbReference type="PIRSF" id="PIRSF028729">
    <property type="entry name" value="E3_ubiquit_lig_SCF_Skp"/>
    <property type="match status" value="1"/>
</dbReference>
<name>A0A9N9RTH2_9DIPT</name>
<feature type="domain" description="SKP1 component dimerisation" evidence="4">
    <location>
        <begin position="112"/>
        <end position="158"/>
    </location>
</feature>
<dbReference type="SUPFAM" id="SSF54695">
    <property type="entry name" value="POZ domain"/>
    <property type="match status" value="1"/>
</dbReference>
<gene>
    <name evidence="6" type="ORF">CHIRRI_LOCUS5658</name>
</gene>
<dbReference type="OrthoDB" id="2342932at2759"/>
<comment type="similarity">
    <text evidence="1 3">Belongs to the SKP1 family.</text>
</comment>
<keyword evidence="7" id="KW-1185">Reference proteome</keyword>
<dbReference type="Pfam" id="PF03931">
    <property type="entry name" value="Skp1_POZ"/>
    <property type="match status" value="1"/>
</dbReference>
<reference evidence="6" key="2">
    <citation type="submission" date="2022-10" db="EMBL/GenBank/DDBJ databases">
        <authorList>
            <consortium name="ENA_rothamsted_submissions"/>
            <consortium name="culmorum"/>
            <person name="King R."/>
        </authorList>
    </citation>
    <scope>NUCLEOTIDE SEQUENCE</scope>
</reference>
<dbReference type="Pfam" id="PF01466">
    <property type="entry name" value="Skp1"/>
    <property type="match status" value="1"/>
</dbReference>
<reference evidence="6" key="1">
    <citation type="submission" date="2022-01" db="EMBL/GenBank/DDBJ databases">
        <authorList>
            <person name="King R."/>
        </authorList>
    </citation>
    <scope>NUCLEOTIDE SEQUENCE</scope>
</reference>
<dbReference type="GO" id="GO:0006511">
    <property type="term" value="P:ubiquitin-dependent protein catabolic process"/>
    <property type="evidence" value="ECO:0007669"/>
    <property type="project" value="InterPro"/>
</dbReference>
<dbReference type="Gene3D" id="3.30.710.10">
    <property type="entry name" value="Potassium Channel Kv1.1, Chain A"/>
    <property type="match status" value="1"/>
</dbReference>
<dbReference type="InterPro" id="IPR016897">
    <property type="entry name" value="SKP1"/>
</dbReference>
<evidence type="ECO:0000259" key="4">
    <source>
        <dbReference type="Pfam" id="PF01466"/>
    </source>
</evidence>
<evidence type="ECO:0000256" key="3">
    <source>
        <dbReference type="PIRNR" id="PIRNR028729"/>
    </source>
</evidence>
<evidence type="ECO:0000259" key="5">
    <source>
        <dbReference type="Pfam" id="PF03931"/>
    </source>
</evidence>
<organism evidence="6 7">
    <name type="scientific">Chironomus riparius</name>
    <dbReference type="NCBI Taxonomy" id="315576"/>
    <lineage>
        <taxon>Eukaryota</taxon>
        <taxon>Metazoa</taxon>
        <taxon>Ecdysozoa</taxon>
        <taxon>Arthropoda</taxon>
        <taxon>Hexapoda</taxon>
        <taxon>Insecta</taxon>
        <taxon>Pterygota</taxon>
        <taxon>Neoptera</taxon>
        <taxon>Endopterygota</taxon>
        <taxon>Diptera</taxon>
        <taxon>Nematocera</taxon>
        <taxon>Chironomoidea</taxon>
        <taxon>Chironomidae</taxon>
        <taxon>Chironominae</taxon>
        <taxon>Chironomus</taxon>
    </lineage>
</organism>